<dbReference type="Proteomes" id="UP000095286">
    <property type="component" value="Unplaced"/>
</dbReference>
<accession>A0AC35TFY1</accession>
<reference evidence="2" key="1">
    <citation type="submission" date="2016-11" db="UniProtKB">
        <authorList>
            <consortium name="WormBaseParasite"/>
        </authorList>
    </citation>
    <scope>IDENTIFICATION</scope>
    <source>
        <strain evidence="2">KR3021</strain>
    </source>
</reference>
<name>A0AC35TFY1_9BILA</name>
<protein>
    <submittedName>
        <fullName evidence="2">Cadherin domain-containing protein</fullName>
    </submittedName>
</protein>
<organism evidence="1 2">
    <name type="scientific">Rhabditophanes sp. KR3021</name>
    <dbReference type="NCBI Taxonomy" id="114890"/>
    <lineage>
        <taxon>Eukaryota</taxon>
        <taxon>Metazoa</taxon>
        <taxon>Ecdysozoa</taxon>
        <taxon>Nematoda</taxon>
        <taxon>Chromadorea</taxon>
        <taxon>Rhabditida</taxon>
        <taxon>Tylenchina</taxon>
        <taxon>Panagrolaimomorpha</taxon>
        <taxon>Strongyloidoidea</taxon>
        <taxon>Alloionematidae</taxon>
        <taxon>Rhabditophanes</taxon>
    </lineage>
</organism>
<proteinExistence type="predicted"/>
<evidence type="ECO:0000313" key="1">
    <source>
        <dbReference type="Proteomes" id="UP000095286"/>
    </source>
</evidence>
<dbReference type="WBParaSite" id="RSKR_0000019600.1">
    <property type="protein sequence ID" value="RSKR_0000019600.1"/>
    <property type="gene ID" value="RSKR_0000019600"/>
</dbReference>
<sequence length="1631" mass="185607">MICILVGLFYVVGVDGFRKDFIWGVTSAAYSIEGGYISDGKGLSNWDYFTSKYMNETGNVTSDSYHNLNADLLLIKQLNVTHYKFSISWSRIFPQGTTDIINKKGLAYYKSLISGLKSLNIQPILTLLHYDLPLSLESIGGFQNDAIVPLFLSYASFILDLFKDDVKTWITIEDPFGMAMNSYGGTKLNWAPGGFGSDNAETTIYNAFYNILKCHGKVGQLFKAKYKSKDNKIGLSFTVNSPFPLDTKVTTTFDMYMDFTLGLLSSPIFSPNGNYPDSILHFFQAKTREEGRSVSRLRLFSIDEIKEIRNSSDFIGLNYFGGQLLSSGGKKEIQFNQIGKELGIEFVNDNLHLNKASYWPDNSKEIKWNDGKVEKVIILLDNDGDNVIVSNDSKAISFNETIIYGRNKHLFKIDEDSNLILIKNVKKYPLNVLTFNENTNQKRLFVLRQTSEIINNTLLFTKPIYSAVIEEKSKLFTIPVKVAVTNSHAKGVTFMLSESDANFIINPKNGILTVVNEEFLTIETVGEEVMLTITGIDKDGKEGSAIINIKIVPETNFFDRAPKFIESTLQFHVKGGVREIGKVEVQLNVEDGVVFDITEGPSTVVISPETGQLSYVGTPLTTTKSYDIMVLARNKRFMDFVAFARVIIKIEGLNSQAPSFDVNDKVSFLTIGINAKEQVLKVLNVVDGDANGKLEFVVDGLEMYDMLRNRIIEESIVKEIGQKFTLKENILMWSGPLSNGDVSSLKLRISVKDMLHEEEPKDYSELVIAFEDDGLTAKRNFLSLLEHPDVIEIDDELEKNGFVYQIHTKPEGKSLEDVKDNNERQIISKHVYRIVEGDGFNINSTTGEITVKEFPMSESLRIEVENLLTQEVVETSIEVKVIKKINEVLEESKVYNFDVHENVKVGTVIGNLKASNKDRELLGGGSNIFSINENNQLILQATLDYEHTPSYTLFNGMDEIIITIFDINDNEPVVVENNVKIKAMDNVMPGTILEHLNVYDPDASDVLTFTITENYEMARRLTIDKDQNIVTRDFLIDVNVKVSTFKVLVSDGFHQVMVNVELELIRSVECNAVFEANQTRVYFVEENTKVDEGKVVGQILAKVDDECKVMYDLVNEIEQDTFPFSINNATGEIILINDVDRETQNTYKLDVKISSGRKEKRQIFEVIVLDKNDHTPNFLEKNLTFQISENFIISDTITTILATDIDSNDKIFYHLTEQTGSFQINRLTGQIKLIKKLDREQNEKHLLYVYVTNEEFLVADLEETYDMMEVVIMVENENDNAAKFDLDLYEIAVPKNSDPGSKLIQLHSHDADILEGEVQKVAYEIEEISFEYKERVVLAPSLVTINNKGYVKLNDYLMDYVGGVVKVKVQSKDLSDPTNLILKERTQLNIWICDERHILNVIFAQSPMNFDYAANFERLKRLAEAVGESKIILERYTYYKNGDSDDSDTNDKGIKTLAKIIFISQSTQDIFTADNIIGLIDNQNEFVVNDKNLPGYKVALEEEIYVNKDFDWKEEWKWPFMPIIIITFILGMMVTILVFVYLIFKEHKSYQNERQDLVDTYIVESSKESNNIMALHAKNMNGEFTPNMYRKYSTSTFNTNNGFMDDYSVQTMHINVQEERSRPYIEELHDY</sequence>
<evidence type="ECO:0000313" key="2">
    <source>
        <dbReference type="WBParaSite" id="RSKR_0000019600.1"/>
    </source>
</evidence>